<accession>A0A2K1KNH0</accession>
<evidence type="ECO:0000256" key="2">
    <source>
        <dbReference type="SAM" id="SignalP"/>
    </source>
</evidence>
<evidence type="ECO:0000313" key="3">
    <source>
        <dbReference type="EMBL" id="PNR55320.1"/>
    </source>
</evidence>
<evidence type="ECO:0000313" key="5">
    <source>
        <dbReference type="Proteomes" id="UP000006727"/>
    </source>
</evidence>
<proteinExistence type="predicted"/>
<reference evidence="3 5" key="2">
    <citation type="journal article" date="2018" name="Plant J.">
        <title>The Physcomitrella patens chromosome-scale assembly reveals moss genome structure and evolution.</title>
        <authorList>
            <person name="Lang D."/>
            <person name="Ullrich K.K."/>
            <person name="Murat F."/>
            <person name="Fuchs J."/>
            <person name="Jenkins J."/>
            <person name="Haas F.B."/>
            <person name="Piednoel M."/>
            <person name="Gundlach H."/>
            <person name="Van Bel M."/>
            <person name="Meyberg R."/>
            <person name="Vives C."/>
            <person name="Morata J."/>
            <person name="Symeonidi A."/>
            <person name="Hiss M."/>
            <person name="Muchero W."/>
            <person name="Kamisugi Y."/>
            <person name="Saleh O."/>
            <person name="Blanc G."/>
            <person name="Decker E.L."/>
            <person name="van Gessel N."/>
            <person name="Grimwood J."/>
            <person name="Hayes R.D."/>
            <person name="Graham S.W."/>
            <person name="Gunter L.E."/>
            <person name="McDaniel S.F."/>
            <person name="Hoernstein S.N.W."/>
            <person name="Larsson A."/>
            <person name="Li F.W."/>
            <person name="Perroud P.F."/>
            <person name="Phillips J."/>
            <person name="Ranjan P."/>
            <person name="Rokshar D.S."/>
            <person name="Rothfels C.J."/>
            <person name="Schneider L."/>
            <person name="Shu S."/>
            <person name="Stevenson D.W."/>
            <person name="Thummler F."/>
            <person name="Tillich M."/>
            <person name="Villarreal Aguilar J.C."/>
            <person name="Widiez T."/>
            <person name="Wong G.K."/>
            <person name="Wymore A."/>
            <person name="Zhang Y."/>
            <person name="Zimmer A.D."/>
            <person name="Quatrano R.S."/>
            <person name="Mayer K.F.X."/>
            <person name="Goodstein D."/>
            <person name="Casacuberta J.M."/>
            <person name="Vandepoele K."/>
            <person name="Reski R."/>
            <person name="Cuming A.C."/>
            <person name="Tuskan G.A."/>
            <person name="Maumus F."/>
            <person name="Salse J."/>
            <person name="Schmutz J."/>
            <person name="Rensing S.A."/>
        </authorList>
    </citation>
    <scope>NUCLEOTIDE SEQUENCE [LARGE SCALE GENOMIC DNA]</scope>
    <source>
        <strain evidence="4 5">cv. Gransden 2004</strain>
    </source>
</reference>
<feature type="region of interest" description="Disordered" evidence="1">
    <location>
        <begin position="21"/>
        <end position="57"/>
    </location>
</feature>
<evidence type="ECO:0008006" key="6">
    <source>
        <dbReference type="Google" id="ProtNLM"/>
    </source>
</evidence>
<sequence length="147" mass="16248">MRTRKGELILLLLHLAAPLTSSSPSKRGEGGRGRGGGRTERCSQKEAAPHLPPPHTQMTAARFSINTRDGKHPIHLSQWAHSLSLSPTSRGLLRLSGCRELPICGNSLPVFFLLKKYHHLDASSRDLADGLISARSCFDCRFKLRWS</sequence>
<dbReference type="EnsemblPlants" id="Pp3c4_14680V3.1">
    <property type="protein sequence ID" value="Pp3c4_14680V3.1"/>
    <property type="gene ID" value="Pp3c4_14680"/>
</dbReference>
<reference evidence="3 5" key="1">
    <citation type="journal article" date="2008" name="Science">
        <title>The Physcomitrella genome reveals evolutionary insights into the conquest of land by plants.</title>
        <authorList>
            <person name="Rensing S."/>
            <person name="Lang D."/>
            <person name="Zimmer A."/>
            <person name="Terry A."/>
            <person name="Salamov A."/>
            <person name="Shapiro H."/>
            <person name="Nishiyama T."/>
            <person name="Perroud P.-F."/>
            <person name="Lindquist E."/>
            <person name="Kamisugi Y."/>
            <person name="Tanahashi T."/>
            <person name="Sakakibara K."/>
            <person name="Fujita T."/>
            <person name="Oishi K."/>
            <person name="Shin-I T."/>
            <person name="Kuroki Y."/>
            <person name="Toyoda A."/>
            <person name="Suzuki Y."/>
            <person name="Hashimoto A."/>
            <person name="Yamaguchi K."/>
            <person name="Sugano A."/>
            <person name="Kohara Y."/>
            <person name="Fujiyama A."/>
            <person name="Anterola A."/>
            <person name="Aoki S."/>
            <person name="Ashton N."/>
            <person name="Barbazuk W.B."/>
            <person name="Barker E."/>
            <person name="Bennetzen J."/>
            <person name="Bezanilla M."/>
            <person name="Blankenship R."/>
            <person name="Cho S.H."/>
            <person name="Dutcher S."/>
            <person name="Estelle M."/>
            <person name="Fawcett J.A."/>
            <person name="Gundlach H."/>
            <person name="Hanada K."/>
            <person name="Heyl A."/>
            <person name="Hicks K.A."/>
            <person name="Hugh J."/>
            <person name="Lohr M."/>
            <person name="Mayer K."/>
            <person name="Melkozernov A."/>
            <person name="Murata T."/>
            <person name="Nelson D."/>
            <person name="Pils B."/>
            <person name="Prigge M."/>
            <person name="Reiss B."/>
            <person name="Renner T."/>
            <person name="Rombauts S."/>
            <person name="Rushton P."/>
            <person name="Sanderfoot A."/>
            <person name="Schween G."/>
            <person name="Shiu S.-H."/>
            <person name="Stueber K."/>
            <person name="Theodoulou F.L."/>
            <person name="Tu H."/>
            <person name="Van de Peer Y."/>
            <person name="Verrier P.J."/>
            <person name="Waters E."/>
            <person name="Wood A."/>
            <person name="Yang L."/>
            <person name="Cove D."/>
            <person name="Cuming A."/>
            <person name="Hasebe M."/>
            <person name="Lucas S."/>
            <person name="Mishler D.B."/>
            <person name="Reski R."/>
            <person name="Grigoriev I."/>
            <person name="Quatrano R.S."/>
            <person name="Boore J.L."/>
        </authorList>
    </citation>
    <scope>NUCLEOTIDE SEQUENCE [LARGE SCALE GENOMIC DNA]</scope>
    <source>
        <strain evidence="4 5">cv. Gransden 2004</strain>
    </source>
</reference>
<evidence type="ECO:0000313" key="4">
    <source>
        <dbReference type="EnsemblPlants" id="Pp3c4_14680V3.1"/>
    </source>
</evidence>
<keyword evidence="2" id="KW-0732">Signal</keyword>
<feature type="chain" id="PRO_5044576451" description="Secreted protein" evidence="2">
    <location>
        <begin position="23"/>
        <end position="147"/>
    </location>
</feature>
<dbReference type="Proteomes" id="UP000006727">
    <property type="component" value="Chromosome 4"/>
</dbReference>
<evidence type="ECO:0000256" key="1">
    <source>
        <dbReference type="SAM" id="MobiDB-lite"/>
    </source>
</evidence>
<feature type="compositionally biased region" description="Basic and acidic residues" evidence="1">
    <location>
        <begin position="26"/>
        <end position="48"/>
    </location>
</feature>
<reference evidence="4" key="3">
    <citation type="submission" date="2020-12" db="UniProtKB">
        <authorList>
            <consortium name="EnsemblPlants"/>
        </authorList>
    </citation>
    <scope>IDENTIFICATION</scope>
</reference>
<organism evidence="3">
    <name type="scientific">Physcomitrium patens</name>
    <name type="common">Spreading-leaved earth moss</name>
    <name type="synonym">Physcomitrella patens</name>
    <dbReference type="NCBI Taxonomy" id="3218"/>
    <lineage>
        <taxon>Eukaryota</taxon>
        <taxon>Viridiplantae</taxon>
        <taxon>Streptophyta</taxon>
        <taxon>Embryophyta</taxon>
        <taxon>Bryophyta</taxon>
        <taxon>Bryophytina</taxon>
        <taxon>Bryopsida</taxon>
        <taxon>Funariidae</taxon>
        <taxon>Funariales</taxon>
        <taxon>Funariaceae</taxon>
        <taxon>Physcomitrium</taxon>
    </lineage>
</organism>
<dbReference type="AlphaFoldDB" id="A0A2K1KNH0"/>
<keyword evidence="5" id="KW-1185">Reference proteome</keyword>
<dbReference type="GeneID" id="112281134"/>
<dbReference type="Gramene" id="Pp3c4_14680V3.1">
    <property type="protein sequence ID" value="Pp3c4_14680V3.1"/>
    <property type="gene ID" value="Pp3c4_14680"/>
</dbReference>
<protein>
    <recommendedName>
        <fullName evidence="6">Secreted protein</fullName>
    </recommendedName>
</protein>
<dbReference type="EMBL" id="ABEU02000004">
    <property type="protein sequence ID" value="PNR55320.1"/>
    <property type="molecule type" value="Genomic_DNA"/>
</dbReference>
<dbReference type="RefSeq" id="XP_024373105.1">
    <property type="nucleotide sequence ID" value="XM_024517337.2"/>
</dbReference>
<feature type="signal peptide" evidence="2">
    <location>
        <begin position="1"/>
        <end position="22"/>
    </location>
</feature>
<gene>
    <name evidence="4" type="primary">LOC112281134</name>
    <name evidence="3" type="ORF">PHYPA_006217</name>
</gene>
<name>A0A2K1KNH0_PHYPA</name>